<dbReference type="OrthoDB" id="3531232at2"/>
<feature type="compositionally biased region" description="Low complexity" evidence="1">
    <location>
        <begin position="30"/>
        <end position="49"/>
    </location>
</feature>
<dbReference type="SUPFAM" id="SSF53474">
    <property type="entry name" value="alpha/beta-Hydrolases"/>
    <property type="match status" value="1"/>
</dbReference>
<keyword evidence="3" id="KW-0378">Hydrolase</keyword>
<evidence type="ECO:0000313" key="4">
    <source>
        <dbReference type="Proteomes" id="UP000198953"/>
    </source>
</evidence>
<dbReference type="PROSITE" id="PS51257">
    <property type="entry name" value="PROKAR_LIPOPROTEIN"/>
    <property type="match status" value="1"/>
</dbReference>
<evidence type="ECO:0000256" key="2">
    <source>
        <dbReference type="SAM" id="SignalP"/>
    </source>
</evidence>
<dbReference type="STRING" id="46177.SAMN05660976_08080"/>
<accession>A0A1H8ILZ7</accession>
<feature type="chain" id="PRO_5038697620" evidence="2">
    <location>
        <begin position="19"/>
        <end position="266"/>
    </location>
</feature>
<keyword evidence="4" id="KW-1185">Reference proteome</keyword>
<organism evidence="3 4">
    <name type="scientific">Nonomuraea pusilla</name>
    <dbReference type="NCBI Taxonomy" id="46177"/>
    <lineage>
        <taxon>Bacteria</taxon>
        <taxon>Bacillati</taxon>
        <taxon>Actinomycetota</taxon>
        <taxon>Actinomycetes</taxon>
        <taxon>Streptosporangiales</taxon>
        <taxon>Streptosporangiaceae</taxon>
        <taxon>Nonomuraea</taxon>
    </lineage>
</organism>
<evidence type="ECO:0000256" key="1">
    <source>
        <dbReference type="SAM" id="MobiDB-lite"/>
    </source>
</evidence>
<dbReference type="GO" id="GO:0016787">
    <property type="term" value="F:hydrolase activity"/>
    <property type="evidence" value="ECO:0007669"/>
    <property type="project" value="UniProtKB-KW"/>
</dbReference>
<feature type="signal peptide" evidence="2">
    <location>
        <begin position="1"/>
        <end position="18"/>
    </location>
</feature>
<dbReference type="Gene3D" id="3.40.50.1820">
    <property type="entry name" value="alpha/beta hydrolase"/>
    <property type="match status" value="1"/>
</dbReference>
<dbReference type="InterPro" id="IPR029058">
    <property type="entry name" value="AB_hydrolase_fold"/>
</dbReference>
<keyword evidence="2" id="KW-0732">Signal</keyword>
<dbReference type="Proteomes" id="UP000198953">
    <property type="component" value="Unassembled WGS sequence"/>
</dbReference>
<sequence length="266" mass="27100">MRRIVGSLALVLAVTACGGEVTTASGGGTASASPAPSGSASAAATTAPPAETPAPLPTGPNVSGCFTEKDGVIFKHANDLPGVITGKGPVGVVITYERRGSVCDWRPLSDRLVAAGYRVLLYNRDSSIFPEDGAVAMGKRLAKEKGVKRIFVVGGSIGATTAVPAAERLVSEAKGVKVAGVVALSGEADTEKAAALTVPLLQIGSENDGYGGADSIQRIDAAATKAPDKDKLIIAGESLHASALFDSRYGQEVIEKIVTFMDRHKG</sequence>
<gene>
    <name evidence="3" type="ORF">SAMN05660976_08080</name>
</gene>
<evidence type="ECO:0000313" key="3">
    <source>
        <dbReference type="EMBL" id="SEN69564.1"/>
    </source>
</evidence>
<feature type="region of interest" description="Disordered" evidence="1">
    <location>
        <begin position="23"/>
        <end position="61"/>
    </location>
</feature>
<dbReference type="RefSeq" id="WP_143078933.1">
    <property type="nucleotide sequence ID" value="NZ_BBZG01000006.1"/>
</dbReference>
<proteinExistence type="predicted"/>
<reference evidence="3 4" key="1">
    <citation type="submission" date="2016-10" db="EMBL/GenBank/DDBJ databases">
        <authorList>
            <person name="de Groot N.N."/>
        </authorList>
    </citation>
    <scope>NUCLEOTIDE SEQUENCE [LARGE SCALE GENOMIC DNA]</scope>
    <source>
        <strain evidence="3 4">DSM 43357</strain>
    </source>
</reference>
<name>A0A1H8ILZ7_9ACTN</name>
<protein>
    <submittedName>
        <fullName evidence="3">Dienelactone hydrolase</fullName>
    </submittedName>
</protein>
<dbReference type="AlphaFoldDB" id="A0A1H8ILZ7"/>
<dbReference type="EMBL" id="FOBF01000033">
    <property type="protein sequence ID" value="SEN69564.1"/>
    <property type="molecule type" value="Genomic_DNA"/>
</dbReference>